<dbReference type="GO" id="GO:0000126">
    <property type="term" value="C:transcription factor TFIIIB complex"/>
    <property type="evidence" value="ECO:0007669"/>
    <property type="project" value="TreeGrafter"/>
</dbReference>
<dbReference type="PANTHER" id="PTHR11618">
    <property type="entry name" value="TRANSCRIPTION INITIATION FACTOR IIB-RELATED"/>
    <property type="match status" value="1"/>
</dbReference>
<proteinExistence type="inferred from homology"/>
<dbReference type="GO" id="GO:0000995">
    <property type="term" value="F:RNA polymerase III general transcription initiation factor activity"/>
    <property type="evidence" value="ECO:0007669"/>
    <property type="project" value="TreeGrafter"/>
</dbReference>
<reference evidence="13 14" key="1">
    <citation type="submission" date="2023-11" db="EMBL/GenBank/DDBJ databases">
        <title>An acidophilic fungus is an integral part of prey digestion in a carnivorous sundew plant.</title>
        <authorList>
            <person name="Tsai I.J."/>
        </authorList>
    </citation>
    <scope>NUCLEOTIDE SEQUENCE [LARGE SCALE GENOMIC DNA]</scope>
    <source>
        <strain evidence="13">169a</strain>
    </source>
</reference>
<keyword evidence="6" id="KW-0805">Transcription regulation</keyword>
<feature type="region of interest" description="Disordered" evidence="11">
    <location>
        <begin position="638"/>
        <end position="737"/>
    </location>
</feature>
<keyword evidence="8" id="KW-0804">Transcription</keyword>
<dbReference type="SMART" id="SM00385">
    <property type="entry name" value="CYCLIN"/>
    <property type="match status" value="1"/>
</dbReference>
<dbReference type="InterPro" id="IPR036915">
    <property type="entry name" value="Cyclin-like_sf"/>
</dbReference>
<dbReference type="EMBL" id="CP138588">
    <property type="protein sequence ID" value="WPH02830.1"/>
    <property type="molecule type" value="Genomic_DNA"/>
</dbReference>
<dbReference type="CDD" id="cd20554">
    <property type="entry name" value="CYCLIN_TFIIIB90_rpt2"/>
    <property type="match status" value="1"/>
</dbReference>
<keyword evidence="4" id="KW-0863">Zinc-finger</keyword>
<feature type="region of interest" description="Disordered" evidence="11">
    <location>
        <begin position="566"/>
        <end position="608"/>
    </location>
</feature>
<feature type="region of interest" description="Disordered" evidence="11">
    <location>
        <begin position="321"/>
        <end position="398"/>
    </location>
</feature>
<name>A0AAQ3M7P5_9PEZI</name>
<feature type="compositionally biased region" description="Acidic residues" evidence="11">
    <location>
        <begin position="697"/>
        <end position="712"/>
    </location>
</feature>
<keyword evidence="14" id="KW-1185">Reference proteome</keyword>
<dbReference type="GO" id="GO:0097550">
    <property type="term" value="C:transcription preinitiation complex"/>
    <property type="evidence" value="ECO:0007669"/>
    <property type="project" value="TreeGrafter"/>
</dbReference>
<dbReference type="GO" id="GO:0008270">
    <property type="term" value="F:zinc ion binding"/>
    <property type="evidence" value="ECO:0007669"/>
    <property type="project" value="UniProtKB-KW"/>
</dbReference>
<feature type="compositionally biased region" description="Polar residues" evidence="11">
    <location>
        <begin position="639"/>
        <end position="654"/>
    </location>
</feature>
<dbReference type="PANTHER" id="PTHR11618:SF4">
    <property type="entry name" value="TRANSCRIPTION FACTOR IIIB 90 KDA SUBUNIT"/>
    <property type="match status" value="1"/>
</dbReference>
<organism evidence="13 14">
    <name type="scientific">Acrodontium crateriforme</name>
    <dbReference type="NCBI Taxonomy" id="150365"/>
    <lineage>
        <taxon>Eukaryota</taxon>
        <taxon>Fungi</taxon>
        <taxon>Dikarya</taxon>
        <taxon>Ascomycota</taxon>
        <taxon>Pezizomycotina</taxon>
        <taxon>Dothideomycetes</taxon>
        <taxon>Dothideomycetidae</taxon>
        <taxon>Mycosphaerellales</taxon>
        <taxon>Teratosphaeriaceae</taxon>
        <taxon>Acrodontium</taxon>
    </lineage>
</organism>
<dbReference type="InterPro" id="IPR011665">
    <property type="entry name" value="BRF1_TBP-bd_dom"/>
</dbReference>
<keyword evidence="9" id="KW-0539">Nucleus</keyword>
<dbReference type="GO" id="GO:0017025">
    <property type="term" value="F:TBP-class protein binding"/>
    <property type="evidence" value="ECO:0007669"/>
    <property type="project" value="InterPro"/>
</dbReference>
<dbReference type="SUPFAM" id="SSF47954">
    <property type="entry name" value="Cyclin-like"/>
    <property type="match status" value="2"/>
</dbReference>
<feature type="coiled-coil region" evidence="10">
    <location>
        <begin position="458"/>
        <end position="485"/>
    </location>
</feature>
<feature type="region of interest" description="Disordered" evidence="11">
    <location>
        <begin position="488"/>
        <end position="514"/>
    </location>
</feature>
<dbReference type="Gene3D" id="1.10.472.10">
    <property type="entry name" value="Cyclin-like"/>
    <property type="match status" value="2"/>
</dbReference>
<feature type="compositionally biased region" description="Acidic residues" evidence="11">
    <location>
        <begin position="676"/>
        <end position="686"/>
    </location>
</feature>
<evidence type="ECO:0000256" key="3">
    <source>
        <dbReference type="ARBA" id="ARBA00022723"/>
    </source>
</evidence>
<feature type="compositionally biased region" description="Basic and acidic residues" evidence="11">
    <location>
        <begin position="334"/>
        <end position="344"/>
    </location>
</feature>
<dbReference type="AlphaFoldDB" id="A0AAQ3M7P5"/>
<feature type="region of interest" description="Disordered" evidence="11">
    <location>
        <begin position="414"/>
        <end position="433"/>
    </location>
</feature>
<dbReference type="Proteomes" id="UP001303373">
    <property type="component" value="Chromosome 9"/>
</dbReference>
<feature type="region of interest" description="Disordered" evidence="11">
    <location>
        <begin position="1"/>
        <end position="38"/>
    </location>
</feature>
<evidence type="ECO:0000259" key="12">
    <source>
        <dbReference type="SMART" id="SM00385"/>
    </source>
</evidence>
<evidence type="ECO:0000256" key="4">
    <source>
        <dbReference type="ARBA" id="ARBA00022771"/>
    </source>
</evidence>
<evidence type="ECO:0000256" key="8">
    <source>
        <dbReference type="ARBA" id="ARBA00023163"/>
    </source>
</evidence>
<dbReference type="Pfam" id="PF07741">
    <property type="entry name" value="BRF1"/>
    <property type="match status" value="1"/>
</dbReference>
<evidence type="ECO:0000256" key="1">
    <source>
        <dbReference type="ARBA" id="ARBA00004123"/>
    </source>
</evidence>
<feature type="compositionally biased region" description="Low complexity" evidence="11">
    <location>
        <begin position="358"/>
        <end position="374"/>
    </location>
</feature>
<dbReference type="FunFam" id="1.10.472.10:FF:000002">
    <property type="entry name" value="Transcription factor IIIB 90 kDa subunit"/>
    <property type="match status" value="1"/>
</dbReference>
<evidence type="ECO:0000256" key="5">
    <source>
        <dbReference type="ARBA" id="ARBA00022833"/>
    </source>
</evidence>
<comment type="similarity">
    <text evidence="2">Belongs to the TFIIB family.</text>
</comment>
<evidence type="ECO:0000256" key="7">
    <source>
        <dbReference type="ARBA" id="ARBA00023159"/>
    </source>
</evidence>
<evidence type="ECO:0000256" key="6">
    <source>
        <dbReference type="ARBA" id="ARBA00023015"/>
    </source>
</evidence>
<keyword evidence="7" id="KW-0010">Activator</keyword>
<dbReference type="InterPro" id="IPR000812">
    <property type="entry name" value="TFIIB"/>
</dbReference>
<evidence type="ECO:0000256" key="11">
    <source>
        <dbReference type="SAM" id="MobiDB-lite"/>
    </source>
</evidence>
<evidence type="ECO:0000256" key="2">
    <source>
        <dbReference type="ARBA" id="ARBA00010857"/>
    </source>
</evidence>
<comment type="subcellular location">
    <subcellularLocation>
        <location evidence="1">Nucleus</location>
    </subcellularLocation>
</comment>
<dbReference type="InterPro" id="IPR013763">
    <property type="entry name" value="Cyclin-like_dom"/>
</dbReference>
<gene>
    <name evidence="13" type="ORF">R9X50_00569800</name>
</gene>
<dbReference type="GO" id="GO:0070897">
    <property type="term" value="P:transcription preinitiation complex assembly"/>
    <property type="evidence" value="ECO:0007669"/>
    <property type="project" value="InterPro"/>
</dbReference>
<evidence type="ECO:0000256" key="9">
    <source>
        <dbReference type="ARBA" id="ARBA00023242"/>
    </source>
</evidence>
<evidence type="ECO:0000313" key="14">
    <source>
        <dbReference type="Proteomes" id="UP001303373"/>
    </source>
</evidence>
<keyword evidence="3" id="KW-0479">Metal-binding</keyword>
<feature type="domain" description="Cyclin-like" evidence="12">
    <location>
        <begin position="220"/>
        <end position="311"/>
    </location>
</feature>
<dbReference type="InterPro" id="IPR013150">
    <property type="entry name" value="TFIIB_cyclin"/>
</dbReference>
<accession>A0AAQ3M7P5</accession>
<evidence type="ECO:0000256" key="10">
    <source>
        <dbReference type="SAM" id="Coils"/>
    </source>
</evidence>
<dbReference type="Gene3D" id="1.20.5.650">
    <property type="entry name" value="Single helix bin"/>
    <property type="match status" value="1"/>
</dbReference>
<evidence type="ECO:0000313" key="13">
    <source>
        <dbReference type="EMBL" id="WPH02830.1"/>
    </source>
</evidence>
<sequence length="737" mass="81368">MPAPVPRATRRLDSISQSKLGRPKPAQRPAPKRATCCDEPKIEDEDGMKVCVSCGTQISESNIVADVTFGEDSRGAATVQGGFIGETARHARTLGTGAFRRIGGGERNTMAEIESNGRRALNALCPRLSIPDNVSVQAQALWALAAKNNFNAGRKTDEVVAACLYAACRRQKENTVLLMDISELLHINVFRLGVVYKDLVKELYLGGDDVGIQHLVEVEPLIIKYCRKLEFGDATRQVAEDAIKIVRRMKRDWMVTGRHPAGLCGACIILAARMNNFRRSVREVVYVSKVADITVAKRVEEFRRTQAAALTVEQFRQLGTRLKHQHDPPSFTDYDLKKQRFEEKKRKRQERTALGLDSAASSPAPLSAVSTPAPDCDIVEGSANKRQRVTEPENGPMVAQEPRFDADGFAIPALPIDPTKHGQGRRRKNDIPEAYQPTEDELVEERELEDEITETLENDQVIDSRNELERAKDEERARILADQQRQIAATEAQARREAEGFAWPTAGTRNNDTPTAEDLEAEFADDPEVNNCLLSERERSVKERIWVAHNEDWLRTQHEKELIRQISEAAGGREKSKRGAKGGKRKKRSKMGDGSLLNEAGTPVETPADANNLMVAKRAPAAFSKYVNYEALAKVYGEQSASTSANVSRASSEVPQPVPESAETQAEAGAEHPSDLADEDEIDPDDYASVAGSTADVWDEDYDEGDIGDDDDYNRTLDPLSTVPGAGYGTFEDEGDD</sequence>
<keyword evidence="5" id="KW-0862">Zinc</keyword>
<dbReference type="Pfam" id="PF00382">
    <property type="entry name" value="TFIIB"/>
    <property type="match status" value="2"/>
</dbReference>
<keyword evidence="10" id="KW-0175">Coiled coil</keyword>
<dbReference type="GO" id="GO:0001006">
    <property type="term" value="F:RNA polymerase III type 3 promoter sequence-specific DNA binding"/>
    <property type="evidence" value="ECO:0007669"/>
    <property type="project" value="TreeGrafter"/>
</dbReference>
<dbReference type="PRINTS" id="PR00685">
    <property type="entry name" value="TIFACTORIIB"/>
</dbReference>
<feature type="compositionally biased region" description="Low complexity" evidence="11">
    <location>
        <begin position="23"/>
        <end position="34"/>
    </location>
</feature>
<dbReference type="GO" id="GO:0005634">
    <property type="term" value="C:nucleus"/>
    <property type="evidence" value="ECO:0007669"/>
    <property type="project" value="UniProtKB-SubCell"/>
</dbReference>
<protein>
    <recommendedName>
        <fullName evidence="12">Cyclin-like domain-containing protein</fullName>
    </recommendedName>
</protein>
<feature type="compositionally biased region" description="Basic residues" evidence="11">
    <location>
        <begin position="575"/>
        <end position="589"/>
    </location>
</feature>